<keyword evidence="14" id="KW-0472">Membrane</keyword>
<comment type="similarity">
    <text evidence="7">Belongs to the villin/gelsolin family.</text>
</comment>
<evidence type="ECO:0000256" key="5">
    <source>
        <dbReference type="ARBA" id="ARBA00004413"/>
    </source>
</evidence>
<comment type="function">
    <text evidence="19">May be involved in modulation of focal adhesions. Supervillin-mediated down-regulation of focal adhesions involves binding to TRIP6. Plays a role in cytokinesis through KIF14 interaction.</text>
</comment>
<dbReference type="PRINTS" id="PR00597">
    <property type="entry name" value="GELSOLIN"/>
</dbReference>
<evidence type="ECO:0000256" key="2">
    <source>
        <dbReference type="ARBA" id="ARBA00004214"/>
    </source>
</evidence>
<keyword evidence="13" id="KW-0965">Cell junction</keyword>
<evidence type="ECO:0000313" key="26">
    <source>
        <dbReference type="Proteomes" id="UP000504612"/>
    </source>
</evidence>
<evidence type="ECO:0000256" key="3">
    <source>
        <dbReference type="ARBA" id="ARBA00004245"/>
    </source>
</evidence>
<dbReference type="FunFam" id="1.10.950.10:FF:000003">
    <property type="entry name" value="supervillin isoform X2"/>
    <property type="match status" value="1"/>
</dbReference>
<evidence type="ECO:0000256" key="1">
    <source>
        <dbReference type="ARBA" id="ARBA00004188"/>
    </source>
</evidence>
<dbReference type="GO" id="GO:0002102">
    <property type="term" value="C:podosome"/>
    <property type="evidence" value="ECO:0007669"/>
    <property type="project" value="UniProtKB-SubCell"/>
</dbReference>
<feature type="region of interest" description="Disordered" evidence="24">
    <location>
        <begin position="442"/>
        <end position="476"/>
    </location>
</feature>
<dbReference type="GO" id="GO:0005546">
    <property type="term" value="F:phosphatidylinositol-4,5-bisphosphate binding"/>
    <property type="evidence" value="ECO:0007669"/>
    <property type="project" value="TreeGrafter"/>
</dbReference>
<dbReference type="GO" id="GO:0051015">
    <property type="term" value="F:actin filament binding"/>
    <property type="evidence" value="ECO:0007669"/>
    <property type="project" value="InterPro"/>
</dbReference>
<proteinExistence type="inferred from homology"/>
<evidence type="ECO:0000256" key="11">
    <source>
        <dbReference type="ARBA" id="ARBA00022737"/>
    </source>
</evidence>
<dbReference type="GO" id="GO:0051014">
    <property type="term" value="P:actin filament severing"/>
    <property type="evidence" value="ECO:0007669"/>
    <property type="project" value="TreeGrafter"/>
</dbReference>
<evidence type="ECO:0000256" key="6">
    <source>
        <dbReference type="ARBA" id="ARBA00004626"/>
    </source>
</evidence>
<feature type="compositionally biased region" description="Basic and acidic residues" evidence="24">
    <location>
        <begin position="378"/>
        <end position="391"/>
    </location>
</feature>
<feature type="region of interest" description="Disordered" evidence="24">
    <location>
        <begin position="514"/>
        <end position="550"/>
    </location>
</feature>
<dbReference type="CTD" id="6840"/>
<dbReference type="SUPFAM" id="SSF47050">
    <property type="entry name" value="VHP, Villin headpiece domain"/>
    <property type="match status" value="1"/>
</dbReference>
<dbReference type="InterPro" id="IPR003128">
    <property type="entry name" value="Villin_headpiece"/>
</dbReference>
<keyword evidence="9" id="KW-0963">Cytoplasm</keyword>
<dbReference type="Gene3D" id="3.40.20.10">
    <property type="entry name" value="Severin"/>
    <property type="match status" value="5"/>
</dbReference>
<gene>
    <name evidence="27" type="primary">SVIL</name>
</gene>
<dbReference type="GO" id="GO:0005737">
    <property type="term" value="C:cytoplasm"/>
    <property type="evidence" value="ECO:0007669"/>
    <property type="project" value="TreeGrafter"/>
</dbReference>
<dbReference type="SUPFAM" id="SSF55753">
    <property type="entry name" value="Actin depolymerizing proteins"/>
    <property type="match status" value="5"/>
</dbReference>
<evidence type="ECO:0000256" key="22">
    <source>
        <dbReference type="ARBA" id="ARBA00078566"/>
    </source>
</evidence>
<reference evidence="27" key="1">
    <citation type="submission" date="2025-08" db="UniProtKB">
        <authorList>
            <consortium name="RefSeq"/>
        </authorList>
    </citation>
    <scope>IDENTIFICATION</scope>
</reference>
<feature type="compositionally biased region" description="Polar residues" evidence="24">
    <location>
        <begin position="540"/>
        <end position="550"/>
    </location>
</feature>
<evidence type="ECO:0000256" key="13">
    <source>
        <dbReference type="ARBA" id="ARBA00022949"/>
    </source>
</evidence>
<evidence type="ECO:0000313" key="27">
    <source>
        <dbReference type="RefSeq" id="XP_026527982.1"/>
    </source>
</evidence>
<evidence type="ECO:0000256" key="7">
    <source>
        <dbReference type="ARBA" id="ARBA00008418"/>
    </source>
</evidence>
<evidence type="ECO:0000259" key="25">
    <source>
        <dbReference type="PROSITE" id="PS51089"/>
    </source>
</evidence>
<feature type="compositionally biased region" description="Basic and acidic residues" evidence="24">
    <location>
        <begin position="526"/>
        <end position="538"/>
    </location>
</feature>
<dbReference type="FunFam" id="3.40.20.10:FF:000013">
    <property type="entry name" value="supervillin isoform X1"/>
    <property type="match status" value="1"/>
</dbReference>
<dbReference type="CDD" id="cd11288">
    <property type="entry name" value="gelsolin_S5_like"/>
    <property type="match status" value="1"/>
</dbReference>
<evidence type="ECO:0000256" key="8">
    <source>
        <dbReference type="ARBA" id="ARBA00022475"/>
    </source>
</evidence>
<dbReference type="Proteomes" id="UP000504612">
    <property type="component" value="Unplaced"/>
</dbReference>
<feature type="region of interest" description="Disordered" evidence="24">
    <location>
        <begin position="316"/>
        <end position="424"/>
    </location>
</feature>
<dbReference type="CDD" id="cd11289">
    <property type="entry name" value="gelsolin_S2_like"/>
    <property type="match status" value="1"/>
</dbReference>
<evidence type="ECO:0000256" key="19">
    <source>
        <dbReference type="ARBA" id="ARBA00060267"/>
    </source>
</evidence>
<feature type="compositionally biased region" description="Basic and acidic residues" evidence="24">
    <location>
        <begin position="213"/>
        <end position="238"/>
    </location>
</feature>
<dbReference type="PROSITE" id="PS51089">
    <property type="entry name" value="HP"/>
    <property type="match status" value="1"/>
</dbReference>
<dbReference type="Pfam" id="PF02209">
    <property type="entry name" value="VHP"/>
    <property type="match status" value="1"/>
</dbReference>
<sequence length="1974" mass="224287">MILTMETDFDKENLFAYKTPRLLQSRRRTLSFQKEFSFEDKEDFSNSTKDIDASLLAVLPKVSELRKLFEPNRQDILEMKRKERIARRLEGIENDVQQNCPGLVTHRLLEEDTPRYMRATDPYSPHFGRSNEKEFSDSLLENQPRSRHQVESTAGKTKTPSYSPLVMDLQGLESKAERIARYKAERRRQLAEKYGVSIDSEMDSEYLSKCTRTKKDQDVSEKKVLKSGEKEDEGKDHSSPYSLRFENKEVRNTASESKEFPGHDDKENSPERENLHLNEGSKPTAPEPGLIKCKTPSVPESSTGFSLLAYDSSVNEVPSLPKQPQSVSLSLTKPGTSLSPSLNDSKLGESQGEMQTSGTDLLGSAQSEKRSRKPRRYFSPEENRKTSERFRTQPITSAERKETDRSTFNPEMPSPEDEEKLDERAKLSVAAKRLLFREMEKSFDDKSVPKPRSKNYAVERRLRRMQDRSRTQPVTPEEVVIAATEPTPASCTVNTHTVVARIPNPTIVKSTIQPTRLQASAHQKTSARDEIKEAKDAAEQDQSGEPDSSTLSLAEKMALFNKLSQPITKAVFVKKRDLRQRRLKARYQTQPVTLGEVEQVQSESEKFTPLSPTTITSVSTMVSALSPLFSKDLHVKATEDPMVSNRDFKYQPSVESMDLSLRNTPKTELWQPSLEIRENNQQLRGHEEAESKEFAKWEMNGVRKFSFEEEPSHPLPDKTVDYNKEMKYAFPRKSSMELLSRQPLCQRTEEKVIDILPEKQGVKGQSFEELMECEEIAMDSALRREIDEPSSEFRAAATESVSQSAAVLSCRQQETFELLGKEGFSDSKAEITEDILDASSKTMSIKERLALLKKCGEEDWKTRLNKKTEHGRALGAERNPQLQEKEQLFTKKEEAGGSDDKAISKLLWEPVYASTYSPAILAAHKLHSFIPINQRNVDTAENQMTIEERKQLISVREEAWKAKGKGASNDSTQFTVAGRMVKKGLASPSAINPPTSSFCNRLKSTSLISKPLEEIEARPDMQLESDMKLDKLETFLGKLNNKVAGMQETVLTVTGKSVKEVMKLDDEETFSKFYRCMNFPAPSLPVELDEDFDAIFNPNAPKLISSVAEHKRAVRPTRKVQASKNPLKMLAAREDILHEYTEQRLNVAFMESKRMKVEKMSANSNFSEVALAGLASKENFSNISLRSVNLTEQNSNNSAVPYKKLMLLQIKGRRHVQTRLVEPRASSLNSGDCFLLLTPQFCFLWVGEFANVIEKAKASELAALIQTKRELGCRAPYIQTIEEGINTHTHAAKEFWKLLGGQTSYQAVGTPEEDEMYEAAIIETNCIYRLVDDKLIPDDDHWGKMPKCTLLNSKEVLVFDFGSEVYVWHGKEVTLAQRKVAFQLAKHLWNGTFDYVNCDINPLDPGECNPLIPRKGQGRPDWAIFGRLTEHNETILFKEKFLDWTELKKLAEKYSTESTQKEETRSDTKPYDVLLMVPLPQATVGTVLDGINIGRGYGFIEGEDGRQFEIITISVDVWHILEFDYSRLPKQSIGQFHEGDTYVVKWKYLVSTSVGSRQKGDLQTRVVGKEKCVYFFWQGRHSTVSEKGTSALMTVELDEERGAQVQVLQGKEPPCFLQCFQGGMIVHTGRREEEEENTQSDWRLYCVRGEVPVEGNLLEVACHCSSLRSRTSMIVLSINKALIYLWHGCKAQPHTKEVGRTAANKIKEQCPLEAGLHSSSKVTIHEHDEGTEPVGFWDALGRRDRKAYDCMLQDPGKFNFTPRLFIFGSSSGEFSATEYIYPSRDPSVINSMPFLQEDLYTAPQPVLFLVDNHHEVYLWQGWWPVENKIAGSARIRWASDRKCAMETVLQYCKGKNMKKPPKSYLIHAGLEPLTFTNMFPSWEHRDDIAEITEMDAEAYNQIILVEDVLAKLCQKFYPLADLLARPLPEGVDPLNLEIYLSNEDFEAALQLTREEYNALPSWKQVNLKKAKGLF</sequence>
<dbReference type="RefSeq" id="XP_026527982.1">
    <property type="nucleotide sequence ID" value="XM_026672197.1"/>
</dbReference>
<comment type="function">
    <text evidence="18">Forms a high-affinity link between the actin cytoskeleton and the membrane. Is among the first costameric proteins to assemble during myogenesis and it contributes to myogenic membrane structure and differentiation. Appears to be involved in myosin II assembly. May modulate myosin II regulation through MLCK during cell spreading, an initial step in cell migration. May play a role in invadopodial function.</text>
</comment>
<dbReference type="PANTHER" id="PTHR11977:SF45">
    <property type="entry name" value="SUPERVILLIN"/>
    <property type="match status" value="1"/>
</dbReference>
<keyword evidence="16" id="KW-0206">Cytoskeleton</keyword>
<dbReference type="GO" id="GO:0030496">
    <property type="term" value="C:midbody"/>
    <property type="evidence" value="ECO:0007669"/>
    <property type="project" value="UniProtKB-SubCell"/>
</dbReference>
<keyword evidence="10" id="KW-0597">Phosphoprotein</keyword>
<dbReference type="GeneID" id="113415007"/>
<evidence type="ECO:0000256" key="14">
    <source>
        <dbReference type="ARBA" id="ARBA00023136"/>
    </source>
</evidence>
<keyword evidence="26" id="KW-1185">Reference proteome</keyword>
<dbReference type="SMART" id="SM00153">
    <property type="entry name" value="VHP"/>
    <property type="match status" value="1"/>
</dbReference>
<evidence type="ECO:0000256" key="9">
    <source>
        <dbReference type="ARBA" id="ARBA00022490"/>
    </source>
</evidence>
<dbReference type="PANTHER" id="PTHR11977">
    <property type="entry name" value="VILLIN"/>
    <property type="match status" value="1"/>
</dbReference>
<protein>
    <recommendedName>
        <fullName evidence="21">Supervillin</fullName>
    </recommendedName>
    <alternativeName>
        <fullName evidence="22">Archvillin</fullName>
    </alternativeName>
    <alternativeName>
        <fullName evidence="23">p205/p250</fullName>
    </alternativeName>
</protein>
<evidence type="ECO:0000256" key="4">
    <source>
        <dbReference type="ARBA" id="ARBA00004264"/>
    </source>
</evidence>
<dbReference type="FunFam" id="3.40.20.10:FF:000016">
    <property type="entry name" value="supervillin isoform X2"/>
    <property type="match status" value="1"/>
</dbReference>
<evidence type="ECO:0000256" key="12">
    <source>
        <dbReference type="ARBA" id="ARBA00022837"/>
    </source>
</evidence>
<feature type="compositionally biased region" description="Polar residues" evidence="24">
    <location>
        <begin position="316"/>
        <end position="344"/>
    </location>
</feature>
<feature type="compositionally biased region" description="Basic and acidic residues" evidence="24">
    <location>
        <begin position="245"/>
        <end position="276"/>
    </location>
</feature>
<comment type="subunit">
    <text evidence="20">Associates with F-actin. Interacts with NEB. Interacts with MYH9. Interacts with MYLK. Interacts with TASOR.</text>
</comment>
<evidence type="ECO:0000256" key="23">
    <source>
        <dbReference type="ARBA" id="ARBA00082677"/>
    </source>
</evidence>
<dbReference type="Gene3D" id="1.10.950.10">
    <property type="entry name" value="Villin headpiece domain"/>
    <property type="match status" value="1"/>
</dbReference>
<feature type="region of interest" description="Disordered" evidence="24">
    <location>
        <begin position="209"/>
        <end position="304"/>
    </location>
</feature>
<keyword evidence="8" id="KW-1003">Cell membrane</keyword>
<evidence type="ECO:0000256" key="16">
    <source>
        <dbReference type="ARBA" id="ARBA00023212"/>
    </source>
</evidence>
<keyword evidence="12" id="KW-0106">Calcium</keyword>
<feature type="compositionally biased region" description="Polar residues" evidence="24">
    <location>
        <begin position="151"/>
        <end position="162"/>
    </location>
</feature>
<feature type="domain" description="HP" evidence="25">
    <location>
        <begin position="1911"/>
        <end position="1974"/>
    </location>
</feature>
<dbReference type="CDD" id="cd11293">
    <property type="entry name" value="gelsolin_S4_like"/>
    <property type="match status" value="1"/>
</dbReference>
<feature type="compositionally biased region" description="Basic and acidic residues" evidence="24">
    <location>
        <begin position="457"/>
        <end position="470"/>
    </location>
</feature>
<dbReference type="Pfam" id="PF00626">
    <property type="entry name" value="Gelsolin"/>
    <property type="match status" value="1"/>
</dbReference>
<dbReference type="GO" id="GO:0042995">
    <property type="term" value="C:cell projection"/>
    <property type="evidence" value="ECO:0007669"/>
    <property type="project" value="UniProtKB-SubCell"/>
</dbReference>
<evidence type="ECO:0000256" key="20">
    <source>
        <dbReference type="ARBA" id="ARBA00062243"/>
    </source>
</evidence>
<evidence type="ECO:0000256" key="24">
    <source>
        <dbReference type="SAM" id="MobiDB-lite"/>
    </source>
</evidence>
<dbReference type="InterPro" id="IPR029006">
    <property type="entry name" value="ADF-H/Gelsolin-like_dom_sf"/>
</dbReference>
<evidence type="ECO:0000256" key="15">
    <source>
        <dbReference type="ARBA" id="ARBA00023203"/>
    </source>
</evidence>
<keyword evidence="15" id="KW-0009">Actin-binding</keyword>
<dbReference type="GO" id="GO:0008154">
    <property type="term" value="P:actin polymerization or depolymerization"/>
    <property type="evidence" value="ECO:0007669"/>
    <property type="project" value="TreeGrafter"/>
</dbReference>
<evidence type="ECO:0000256" key="18">
    <source>
        <dbReference type="ARBA" id="ARBA00054035"/>
    </source>
</evidence>
<feature type="region of interest" description="Disordered" evidence="24">
    <location>
        <begin position="121"/>
        <end position="165"/>
    </location>
</feature>
<name>A0A6J1UAG3_9SAUR</name>
<comment type="subcellular location">
    <subcellularLocation>
        <location evidence="5">Cell membrane</location>
        <topology evidence="5">Peripheral membrane protein</topology>
        <orientation evidence="5">Cytoplasmic side</orientation>
    </subcellularLocation>
    <subcellularLocation>
        <location evidence="4">Cell projection</location>
        <location evidence="4">Invadopodium</location>
    </subcellularLocation>
    <subcellularLocation>
        <location evidence="1">Cell projection</location>
        <location evidence="1">Podosome</location>
    </subcellularLocation>
    <subcellularLocation>
        <location evidence="6">Cleavage furrow</location>
    </subcellularLocation>
    <subcellularLocation>
        <location evidence="3">Cytoplasm</location>
        <location evidence="3">Cytoskeleton</location>
    </subcellularLocation>
    <subcellularLocation>
        <location evidence="2">Midbody</location>
    </subcellularLocation>
</comment>
<dbReference type="InterPro" id="IPR007123">
    <property type="entry name" value="Gelsolin-like_dom"/>
</dbReference>
<keyword evidence="11" id="KW-0677">Repeat</keyword>
<dbReference type="SMART" id="SM00262">
    <property type="entry name" value="GEL"/>
    <property type="match status" value="4"/>
</dbReference>
<evidence type="ECO:0000256" key="17">
    <source>
        <dbReference type="ARBA" id="ARBA00023273"/>
    </source>
</evidence>
<dbReference type="InterPro" id="IPR007122">
    <property type="entry name" value="Villin/Gelsolin"/>
</dbReference>
<evidence type="ECO:0000256" key="21">
    <source>
        <dbReference type="ARBA" id="ARBA00069763"/>
    </source>
</evidence>
<dbReference type="InterPro" id="IPR036886">
    <property type="entry name" value="Villin_headpiece_dom_sf"/>
</dbReference>
<dbReference type="FunFam" id="3.40.20.10:FF:000017">
    <property type="entry name" value="Supervillin"/>
    <property type="match status" value="1"/>
</dbReference>
<feature type="compositionally biased region" description="Polar residues" evidence="24">
    <location>
        <begin position="514"/>
        <end position="524"/>
    </location>
</feature>
<evidence type="ECO:0000256" key="10">
    <source>
        <dbReference type="ARBA" id="ARBA00022553"/>
    </source>
</evidence>
<dbReference type="CDD" id="cd11280">
    <property type="entry name" value="gelsolin_like"/>
    <property type="match status" value="1"/>
</dbReference>
<dbReference type="GO" id="GO:0051016">
    <property type="term" value="P:barbed-end actin filament capping"/>
    <property type="evidence" value="ECO:0007669"/>
    <property type="project" value="TreeGrafter"/>
</dbReference>
<dbReference type="GO" id="GO:0032154">
    <property type="term" value="C:cleavage furrow"/>
    <property type="evidence" value="ECO:0007669"/>
    <property type="project" value="UniProtKB-SubCell"/>
</dbReference>
<keyword evidence="17" id="KW-0966">Cell projection</keyword>
<dbReference type="GO" id="GO:0099512">
    <property type="term" value="C:supramolecular fiber"/>
    <property type="evidence" value="ECO:0007669"/>
    <property type="project" value="UniProtKB-ARBA"/>
</dbReference>
<accession>A0A6J1UAG3</accession>
<organism evidence="26 27">
    <name type="scientific">Notechis scutatus</name>
    <name type="common">mainland tiger snake</name>
    <dbReference type="NCBI Taxonomy" id="8663"/>
    <lineage>
        <taxon>Eukaryota</taxon>
        <taxon>Metazoa</taxon>
        <taxon>Chordata</taxon>
        <taxon>Craniata</taxon>
        <taxon>Vertebrata</taxon>
        <taxon>Euteleostomi</taxon>
        <taxon>Lepidosauria</taxon>
        <taxon>Squamata</taxon>
        <taxon>Bifurcata</taxon>
        <taxon>Unidentata</taxon>
        <taxon>Episquamata</taxon>
        <taxon>Toxicofera</taxon>
        <taxon>Serpentes</taxon>
        <taxon>Colubroidea</taxon>
        <taxon>Elapidae</taxon>
        <taxon>Hydrophiinae</taxon>
        <taxon>Notechis</taxon>
    </lineage>
</organism>